<sequence length="200" mass="22566">MVSLSKKKNIRGNDRELASGGDRNSKYFHWRTSVWKRRNLIYGLYDEDGRRNFLDAPFIIEEVWRAVFDVALTKAPVSFSFLVNGLVYGYLKPSRGLCQGDPLSSYLFLICVEGLSRLIVEVERNGDIAGFSAQKVLVKYSPQVAKAFTVLKGIQFARDMGLWLCVFETDALSVVNLINEHVVPCSEIGLILRDILLVSL</sequence>
<dbReference type="AlphaFoldDB" id="A0AAD9XMG7"/>
<name>A0AAD9XMG7_9ROSI</name>
<proteinExistence type="predicted"/>
<dbReference type="EMBL" id="JANJYI010000001">
    <property type="protein sequence ID" value="KAK2662284.1"/>
    <property type="molecule type" value="Genomic_DNA"/>
</dbReference>
<reference evidence="2" key="1">
    <citation type="journal article" date="2023" name="Plant J.">
        <title>Genome sequences and population genomics provide insights into the demographic history, inbreeding, and mutation load of two 'living fossil' tree species of Dipteronia.</title>
        <authorList>
            <person name="Feng Y."/>
            <person name="Comes H.P."/>
            <person name="Chen J."/>
            <person name="Zhu S."/>
            <person name="Lu R."/>
            <person name="Zhang X."/>
            <person name="Li P."/>
            <person name="Qiu J."/>
            <person name="Olsen K.M."/>
            <person name="Qiu Y."/>
        </authorList>
    </citation>
    <scope>NUCLEOTIDE SEQUENCE</scope>
    <source>
        <strain evidence="2">KIB01</strain>
    </source>
</reference>
<dbReference type="Proteomes" id="UP001280121">
    <property type="component" value="Unassembled WGS sequence"/>
</dbReference>
<organism evidence="2 3">
    <name type="scientific">Dipteronia dyeriana</name>
    <dbReference type="NCBI Taxonomy" id="168575"/>
    <lineage>
        <taxon>Eukaryota</taxon>
        <taxon>Viridiplantae</taxon>
        <taxon>Streptophyta</taxon>
        <taxon>Embryophyta</taxon>
        <taxon>Tracheophyta</taxon>
        <taxon>Spermatophyta</taxon>
        <taxon>Magnoliopsida</taxon>
        <taxon>eudicotyledons</taxon>
        <taxon>Gunneridae</taxon>
        <taxon>Pentapetalae</taxon>
        <taxon>rosids</taxon>
        <taxon>malvids</taxon>
        <taxon>Sapindales</taxon>
        <taxon>Sapindaceae</taxon>
        <taxon>Hippocastanoideae</taxon>
        <taxon>Acereae</taxon>
        <taxon>Dipteronia</taxon>
    </lineage>
</organism>
<dbReference type="InterPro" id="IPR002156">
    <property type="entry name" value="RNaseH_domain"/>
</dbReference>
<dbReference type="GO" id="GO:0004523">
    <property type="term" value="F:RNA-DNA hybrid ribonuclease activity"/>
    <property type="evidence" value="ECO:0007669"/>
    <property type="project" value="InterPro"/>
</dbReference>
<keyword evidence="3" id="KW-1185">Reference proteome</keyword>
<evidence type="ECO:0000313" key="2">
    <source>
        <dbReference type="EMBL" id="KAK2662284.1"/>
    </source>
</evidence>
<evidence type="ECO:0000259" key="1">
    <source>
        <dbReference type="Pfam" id="PF13456"/>
    </source>
</evidence>
<accession>A0AAD9XMG7</accession>
<comment type="caution">
    <text evidence="2">The sequence shown here is derived from an EMBL/GenBank/DDBJ whole genome shotgun (WGS) entry which is preliminary data.</text>
</comment>
<feature type="domain" description="RNase H type-1" evidence="1">
    <location>
        <begin position="122"/>
        <end position="195"/>
    </location>
</feature>
<dbReference type="GO" id="GO:0003676">
    <property type="term" value="F:nucleic acid binding"/>
    <property type="evidence" value="ECO:0007669"/>
    <property type="project" value="InterPro"/>
</dbReference>
<evidence type="ECO:0000313" key="3">
    <source>
        <dbReference type="Proteomes" id="UP001280121"/>
    </source>
</evidence>
<protein>
    <recommendedName>
        <fullName evidence="1">RNase H type-1 domain-containing protein</fullName>
    </recommendedName>
</protein>
<gene>
    <name evidence="2" type="ORF">Ddye_000858</name>
</gene>
<dbReference type="Pfam" id="PF13456">
    <property type="entry name" value="RVT_3"/>
    <property type="match status" value="1"/>
</dbReference>